<gene>
    <name evidence="5" type="primary">LOC115741005</name>
</gene>
<protein>
    <submittedName>
        <fullName evidence="5">Protein OXIDATIVE STRESS 3 LIKE 2</fullName>
    </submittedName>
</protein>
<dbReference type="InterPro" id="IPR051992">
    <property type="entry name" value="OxStress_Response_Reg"/>
</dbReference>
<sequence>MSVALHSNRRVGIEPPGFSIGAALPSIFDSPDLDSAGGEGGAPTPARSSSESSSIGKNSDDTGDRSSGGEDVDENEVQSSYKGPLEMMDALEEVLPMRRGISKFYDGKSKSFTSLADAPSSSVKEIVKPENAYSRRRRNILASSHVWDRSRNFPLRSNIAGISKRPLSSSKSTFALAVVMCNSESFSSTSEDSSTSSASRSPPRLPPLHPRGKGSHNQIASPRQNFSPWRSYSLTDLQQCSNRPSSVLYDSVTEKADPEELA</sequence>
<feature type="compositionally biased region" description="Basic and acidic residues" evidence="3">
    <location>
        <begin position="58"/>
        <end position="68"/>
    </location>
</feature>
<dbReference type="PANTHER" id="PTHR33172">
    <property type="entry name" value="OS08G0516900 PROTEIN"/>
    <property type="match status" value="1"/>
</dbReference>
<evidence type="ECO:0000256" key="1">
    <source>
        <dbReference type="ARBA" id="ARBA00004123"/>
    </source>
</evidence>
<accession>A0A8B8P6S7</accession>
<dbReference type="GeneID" id="115741005"/>
<feature type="compositionally biased region" description="Polar residues" evidence="3">
    <location>
        <begin position="215"/>
        <end position="227"/>
    </location>
</feature>
<dbReference type="GO" id="GO:0006950">
    <property type="term" value="P:response to stress"/>
    <property type="evidence" value="ECO:0007669"/>
    <property type="project" value="UniProtKB-ARBA"/>
</dbReference>
<evidence type="ECO:0000313" key="5">
    <source>
        <dbReference type="RefSeq" id="XP_030530555.1"/>
    </source>
</evidence>
<reference evidence="5" key="1">
    <citation type="submission" date="2025-08" db="UniProtKB">
        <authorList>
            <consortium name="RefSeq"/>
        </authorList>
    </citation>
    <scope>IDENTIFICATION</scope>
    <source>
        <tissue evidence="5">Leaf</tissue>
    </source>
</reference>
<comment type="subcellular location">
    <subcellularLocation>
        <location evidence="1">Nucleus</location>
    </subcellularLocation>
</comment>
<evidence type="ECO:0000256" key="3">
    <source>
        <dbReference type="SAM" id="MobiDB-lite"/>
    </source>
</evidence>
<feature type="compositionally biased region" description="Low complexity" evidence="3">
    <location>
        <begin position="187"/>
        <end position="201"/>
    </location>
</feature>
<dbReference type="Proteomes" id="UP000827889">
    <property type="component" value="Chromosome 4"/>
</dbReference>
<evidence type="ECO:0000256" key="2">
    <source>
        <dbReference type="ARBA" id="ARBA00023242"/>
    </source>
</evidence>
<name>A0A8B8P6S7_9MYRT</name>
<dbReference type="RefSeq" id="XP_030530555.1">
    <property type="nucleotide sequence ID" value="XM_030674695.2"/>
</dbReference>
<dbReference type="AlphaFoldDB" id="A0A8B8P6S7"/>
<dbReference type="OrthoDB" id="691484at2759"/>
<dbReference type="PANTHER" id="PTHR33172:SF37">
    <property type="entry name" value="PROTEIN OXIDATIVE STRESS 3 LIKE 1"/>
    <property type="match status" value="1"/>
</dbReference>
<feature type="region of interest" description="Disordered" evidence="3">
    <location>
        <begin position="21"/>
        <end position="85"/>
    </location>
</feature>
<organism evidence="4 5">
    <name type="scientific">Rhodamnia argentea</name>
    <dbReference type="NCBI Taxonomy" id="178133"/>
    <lineage>
        <taxon>Eukaryota</taxon>
        <taxon>Viridiplantae</taxon>
        <taxon>Streptophyta</taxon>
        <taxon>Embryophyta</taxon>
        <taxon>Tracheophyta</taxon>
        <taxon>Spermatophyta</taxon>
        <taxon>Magnoliopsida</taxon>
        <taxon>eudicotyledons</taxon>
        <taxon>Gunneridae</taxon>
        <taxon>Pentapetalae</taxon>
        <taxon>rosids</taxon>
        <taxon>malvids</taxon>
        <taxon>Myrtales</taxon>
        <taxon>Myrtaceae</taxon>
        <taxon>Myrtoideae</taxon>
        <taxon>Myrteae</taxon>
        <taxon>Australasian group</taxon>
        <taxon>Rhodamnia</taxon>
    </lineage>
</organism>
<proteinExistence type="predicted"/>
<keyword evidence="2" id="KW-0539">Nucleus</keyword>
<keyword evidence="4" id="KW-1185">Reference proteome</keyword>
<evidence type="ECO:0000313" key="4">
    <source>
        <dbReference type="Proteomes" id="UP000827889"/>
    </source>
</evidence>
<dbReference type="KEGG" id="rarg:115741005"/>
<feature type="region of interest" description="Disordered" evidence="3">
    <location>
        <begin position="187"/>
        <end position="227"/>
    </location>
</feature>
<dbReference type="GO" id="GO:0005634">
    <property type="term" value="C:nucleus"/>
    <property type="evidence" value="ECO:0007669"/>
    <property type="project" value="UniProtKB-SubCell"/>
</dbReference>